<keyword evidence="3" id="KW-1185">Reference proteome</keyword>
<proteinExistence type="predicted"/>
<evidence type="ECO:0000313" key="2">
    <source>
        <dbReference type="EMBL" id="GAA4673291.1"/>
    </source>
</evidence>
<gene>
    <name evidence="2" type="ORF">GCM10023215_00910</name>
</gene>
<evidence type="ECO:0000259" key="1">
    <source>
        <dbReference type="Pfam" id="PF25302"/>
    </source>
</evidence>
<dbReference type="NCBIfam" id="NF047619">
    <property type="entry name" value="NADase_discoid"/>
    <property type="match status" value="1"/>
</dbReference>
<organism evidence="2 3">
    <name type="scientific">Pseudonocardia yuanmonensis</name>
    <dbReference type="NCBI Taxonomy" id="1095914"/>
    <lineage>
        <taxon>Bacteria</taxon>
        <taxon>Bacillati</taxon>
        <taxon>Actinomycetota</taxon>
        <taxon>Actinomycetes</taxon>
        <taxon>Pseudonocardiales</taxon>
        <taxon>Pseudonocardiaceae</taxon>
        <taxon>Pseudonocardia</taxon>
    </lineage>
</organism>
<dbReference type="Proteomes" id="UP001500325">
    <property type="component" value="Unassembled WGS sequence"/>
</dbReference>
<dbReference type="Gene3D" id="2.60.120.260">
    <property type="entry name" value="Galactose-binding domain-like"/>
    <property type="match status" value="1"/>
</dbReference>
<sequence length="136" mass="14180">MPTSYEASRAIDGVFATAWRCSGDGVGQSLTLTFAAPMRVSALGIVPGLAKVDPADGTDRYTQNRRITAVRLTTDDGRSVTAALDPSADRRELQWTALSATVTGRLTITVLDSVPGTAQNGQAANDTIAISEVAVV</sequence>
<evidence type="ECO:0000313" key="3">
    <source>
        <dbReference type="Proteomes" id="UP001500325"/>
    </source>
</evidence>
<accession>A0ABP8VVH0</accession>
<feature type="domain" description="NAD glycohydrolase translocation F5/8 type C" evidence="1">
    <location>
        <begin position="4"/>
        <end position="135"/>
    </location>
</feature>
<dbReference type="InterPro" id="IPR057561">
    <property type="entry name" value="NADase_transloc"/>
</dbReference>
<dbReference type="EMBL" id="BAABIC010000001">
    <property type="protein sequence ID" value="GAA4673291.1"/>
    <property type="molecule type" value="Genomic_DNA"/>
</dbReference>
<dbReference type="InterPro" id="IPR008979">
    <property type="entry name" value="Galactose-bd-like_sf"/>
</dbReference>
<dbReference type="Pfam" id="PF25302">
    <property type="entry name" value="NADase_transloc"/>
    <property type="match status" value="1"/>
</dbReference>
<reference evidence="3" key="1">
    <citation type="journal article" date="2019" name="Int. J. Syst. Evol. Microbiol.">
        <title>The Global Catalogue of Microorganisms (GCM) 10K type strain sequencing project: providing services to taxonomists for standard genome sequencing and annotation.</title>
        <authorList>
            <consortium name="The Broad Institute Genomics Platform"/>
            <consortium name="The Broad Institute Genome Sequencing Center for Infectious Disease"/>
            <person name="Wu L."/>
            <person name="Ma J."/>
        </authorList>
    </citation>
    <scope>NUCLEOTIDE SEQUENCE [LARGE SCALE GENOMIC DNA]</scope>
    <source>
        <strain evidence="3">JCM 18055</strain>
    </source>
</reference>
<protein>
    <recommendedName>
        <fullName evidence="1">NAD glycohydrolase translocation F5/8 type C domain-containing protein</fullName>
    </recommendedName>
</protein>
<comment type="caution">
    <text evidence="2">The sequence shown here is derived from an EMBL/GenBank/DDBJ whole genome shotgun (WGS) entry which is preliminary data.</text>
</comment>
<name>A0ABP8VVH0_9PSEU</name>
<dbReference type="SUPFAM" id="SSF49785">
    <property type="entry name" value="Galactose-binding domain-like"/>
    <property type="match status" value="1"/>
</dbReference>